<reference evidence="1 2" key="1">
    <citation type="submission" date="2023-03" db="EMBL/GenBank/DDBJ databases">
        <title>Paludisphaera mucosa sp. nov. a novel planctomycete from northern fen.</title>
        <authorList>
            <person name="Ivanova A."/>
        </authorList>
    </citation>
    <scope>NUCLEOTIDE SEQUENCE [LARGE SCALE GENOMIC DNA]</scope>
    <source>
        <strain evidence="1 2">Pla2</strain>
    </source>
</reference>
<dbReference type="PROSITE" id="PS51365">
    <property type="entry name" value="RENAL_DIPEPTIDASE_2"/>
    <property type="match status" value="1"/>
</dbReference>
<keyword evidence="1" id="KW-0224">Dipeptidase</keyword>
<keyword evidence="1" id="KW-0378">Hydrolase</keyword>
<keyword evidence="2" id="KW-1185">Reference proteome</keyword>
<name>A0ABT6FHZ5_9BACT</name>
<dbReference type="PANTHER" id="PTHR10443:SF12">
    <property type="entry name" value="DIPEPTIDASE"/>
    <property type="match status" value="1"/>
</dbReference>
<dbReference type="EC" id="3.4.13.-" evidence="1"/>
<protein>
    <submittedName>
        <fullName evidence="1">Membrane dipeptidase</fullName>
        <ecNumber evidence="1">3.4.13.-</ecNumber>
    </submittedName>
</protein>
<dbReference type="SUPFAM" id="SSF51556">
    <property type="entry name" value="Metallo-dependent hydrolases"/>
    <property type="match status" value="1"/>
</dbReference>
<dbReference type="InterPro" id="IPR008257">
    <property type="entry name" value="Pept_M19"/>
</dbReference>
<evidence type="ECO:0000313" key="1">
    <source>
        <dbReference type="EMBL" id="MDG3007139.1"/>
    </source>
</evidence>
<sequence>MSDGGGRGERLYKRGLRHHQLRHDKRDKVAPLGDIYTEPARLGGLTAFGADVVKECNRLGIVVDLAHAAHETVLGALKASTQPVIVSHTSLDARPGKNPRMAKMMAPRLISKDHARVFADAGGVIGVWTKLSDSIEEYVGGLKAMADVVGVDHVGIGSDTDILSTRAGRSTNAARPGLAGGFFKAPVAEMLRQGFTPDEVGKIGGGNFRRVFDRVTTSHA</sequence>
<comment type="caution">
    <text evidence="1">The sequence shown here is derived from an EMBL/GenBank/DDBJ whole genome shotgun (WGS) entry which is preliminary data.</text>
</comment>
<dbReference type="GO" id="GO:0016805">
    <property type="term" value="F:dipeptidase activity"/>
    <property type="evidence" value="ECO:0007669"/>
    <property type="project" value="UniProtKB-KW"/>
</dbReference>
<evidence type="ECO:0000313" key="2">
    <source>
        <dbReference type="Proteomes" id="UP001216907"/>
    </source>
</evidence>
<dbReference type="PANTHER" id="PTHR10443">
    <property type="entry name" value="MICROSOMAL DIPEPTIDASE"/>
    <property type="match status" value="1"/>
</dbReference>
<organism evidence="1 2">
    <name type="scientific">Paludisphaera mucosa</name>
    <dbReference type="NCBI Taxonomy" id="3030827"/>
    <lineage>
        <taxon>Bacteria</taxon>
        <taxon>Pseudomonadati</taxon>
        <taxon>Planctomycetota</taxon>
        <taxon>Planctomycetia</taxon>
        <taxon>Isosphaerales</taxon>
        <taxon>Isosphaeraceae</taxon>
        <taxon>Paludisphaera</taxon>
    </lineage>
</organism>
<dbReference type="InterPro" id="IPR032466">
    <property type="entry name" value="Metal_Hydrolase"/>
</dbReference>
<gene>
    <name evidence="1" type="ORF">PZE19_25525</name>
</gene>
<dbReference type="Proteomes" id="UP001216907">
    <property type="component" value="Unassembled WGS sequence"/>
</dbReference>
<proteinExistence type="predicted"/>
<dbReference type="Gene3D" id="3.20.20.140">
    <property type="entry name" value="Metal-dependent hydrolases"/>
    <property type="match status" value="1"/>
</dbReference>
<keyword evidence="1" id="KW-0645">Protease</keyword>
<dbReference type="Pfam" id="PF01244">
    <property type="entry name" value="Peptidase_M19"/>
    <property type="match status" value="1"/>
</dbReference>
<dbReference type="EMBL" id="JARRAG010000002">
    <property type="protein sequence ID" value="MDG3007139.1"/>
    <property type="molecule type" value="Genomic_DNA"/>
</dbReference>
<accession>A0ABT6FHZ5</accession>